<dbReference type="GO" id="GO:0004713">
    <property type="term" value="F:protein tyrosine kinase activity"/>
    <property type="evidence" value="ECO:0007669"/>
    <property type="project" value="TreeGrafter"/>
</dbReference>
<evidence type="ECO:0008006" key="3">
    <source>
        <dbReference type="Google" id="ProtNLM"/>
    </source>
</evidence>
<reference evidence="1 2" key="1">
    <citation type="submission" date="2020-08" db="EMBL/GenBank/DDBJ databases">
        <title>Aquariorum lacteus gen. nov., sp. nov., a new member of the family Comamonadaceae, isolated from freshwater aquarium.</title>
        <authorList>
            <person name="Chun S.-J."/>
        </authorList>
    </citation>
    <scope>NUCLEOTIDE SEQUENCE [LARGE SCALE GENOMIC DNA]</scope>
    <source>
        <strain evidence="1 2">SJAQ100</strain>
    </source>
</reference>
<gene>
    <name evidence="1" type="ORF">H4F90_14960</name>
</gene>
<dbReference type="SUPFAM" id="SSF52540">
    <property type="entry name" value="P-loop containing nucleoside triphosphate hydrolases"/>
    <property type="match status" value="1"/>
</dbReference>
<dbReference type="InterPro" id="IPR027417">
    <property type="entry name" value="P-loop_NTPase"/>
</dbReference>
<dbReference type="Proteomes" id="UP000586093">
    <property type="component" value="Unassembled WGS sequence"/>
</dbReference>
<organism evidence="1 2">
    <name type="scientific">Aquariibacter albus</name>
    <dbReference type="NCBI Taxonomy" id="2759899"/>
    <lineage>
        <taxon>Bacteria</taxon>
        <taxon>Pseudomonadati</taxon>
        <taxon>Pseudomonadota</taxon>
        <taxon>Betaproteobacteria</taxon>
        <taxon>Burkholderiales</taxon>
        <taxon>Sphaerotilaceae</taxon>
        <taxon>Aquariibacter</taxon>
    </lineage>
</organism>
<dbReference type="PANTHER" id="PTHR32309">
    <property type="entry name" value="TYROSINE-PROTEIN KINASE"/>
    <property type="match status" value="1"/>
</dbReference>
<dbReference type="RefSeq" id="WP_182666038.1">
    <property type="nucleotide sequence ID" value="NZ_JACIVI010000008.1"/>
</dbReference>
<dbReference type="AlphaFoldDB" id="A0A839HP49"/>
<dbReference type="PANTHER" id="PTHR32309:SF13">
    <property type="entry name" value="FERRIC ENTEROBACTIN TRANSPORT PROTEIN FEPE"/>
    <property type="match status" value="1"/>
</dbReference>
<dbReference type="EMBL" id="JACIVI010000008">
    <property type="protein sequence ID" value="MBB1163272.1"/>
    <property type="molecule type" value="Genomic_DNA"/>
</dbReference>
<accession>A0A839HP49</accession>
<dbReference type="GO" id="GO:0005886">
    <property type="term" value="C:plasma membrane"/>
    <property type="evidence" value="ECO:0007669"/>
    <property type="project" value="TreeGrafter"/>
</dbReference>
<proteinExistence type="predicted"/>
<comment type="caution">
    <text evidence="1">The sequence shown here is derived from an EMBL/GenBank/DDBJ whole genome shotgun (WGS) entry which is preliminary data.</text>
</comment>
<protein>
    <recommendedName>
        <fullName evidence="3">CpsD/CapB family tyrosine-protein kinase</fullName>
    </recommendedName>
</protein>
<name>A0A839HP49_9BURK</name>
<dbReference type="InterPro" id="IPR050445">
    <property type="entry name" value="Bact_polysacc_biosynth/exp"/>
</dbReference>
<keyword evidence="2" id="KW-1185">Reference proteome</keyword>
<evidence type="ECO:0000313" key="1">
    <source>
        <dbReference type="EMBL" id="MBB1163272.1"/>
    </source>
</evidence>
<sequence length="222" mass="23986">MSVNLKSLLSANTLGDEFTRLRRELEAREPRPRHIVVFGASGKEGASTVAAHLAMAFASGQAAGGGRVLLVQANLHKRAQRNDNGLPFEGPGLWGWDMSSALPSQPFSRQPALHLLGPGNPPSDRMGLASASDRLLAALTQADREDYAYTIWDVPALLQHAEGIDLIAASDGGLAVIEMDETRVGALEYLRGVLDRRNARLLGAVLNRCGRYWPRSTRRLAA</sequence>
<dbReference type="Gene3D" id="3.40.50.300">
    <property type="entry name" value="P-loop containing nucleotide triphosphate hydrolases"/>
    <property type="match status" value="1"/>
</dbReference>
<evidence type="ECO:0000313" key="2">
    <source>
        <dbReference type="Proteomes" id="UP000586093"/>
    </source>
</evidence>